<dbReference type="AlphaFoldDB" id="A0A9D2CH74"/>
<reference evidence="2" key="2">
    <citation type="submission" date="2021-04" db="EMBL/GenBank/DDBJ databases">
        <authorList>
            <person name="Gilroy R."/>
        </authorList>
    </citation>
    <scope>NUCLEOTIDE SEQUENCE</scope>
    <source>
        <strain evidence="2">ChiHjej10B9-743</strain>
    </source>
</reference>
<dbReference type="Proteomes" id="UP000824133">
    <property type="component" value="Unassembled WGS sequence"/>
</dbReference>
<name>A0A9D2CH74_9ACTN</name>
<protein>
    <submittedName>
        <fullName evidence="2">ECF transporter S component</fullName>
    </submittedName>
</protein>
<gene>
    <name evidence="2" type="ORF">IAA42_02430</name>
</gene>
<keyword evidence="1" id="KW-0812">Transmembrane</keyword>
<feature type="transmembrane region" description="Helical" evidence="1">
    <location>
        <begin position="36"/>
        <end position="60"/>
    </location>
</feature>
<evidence type="ECO:0000313" key="3">
    <source>
        <dbReference type="Proteomes" id="UP000824133"/>
    </source>
</evidence>
<feature type="transmembrane region" description="Helical" evidence="1">
    <location>
        <begin position="104"/>
        <end position="126"/>
    </location>
</feature>
<proteinExistence type="predicted"/>
<dbReference type="EMBL" id="DXCP01000016">
    <property type="protein sequence ID" value="HIY79275.1"/>
    <property type="molecule type" value="Genomic_DNA"/>
</dbReference>
<dbReference type="Pfam" id="PF12822">
    <property type="entry name" value="ECF_trnsprt"/>
    <property type="match status" value="1"/>
</dbReference>
<reference evidence="2" key="1">
    <citation type="journal article" date="2021" name="PeerJ">
        <title>Extensive microbial diversity within the chicken gut microbiome revealed by metagenomics and culture.</title>
        <authorList>
            <person name="Gilroy R."/>
            <person name="Ravi A."/>
            <person name="Getino M."/>
            <person name="Pursley I."/>
            <person name="Horton D.L."/>
            <person name="Alikhan N.F."/>
            <person name="Baker D."/>
            <person name="Gharbi K."/>
            <person name="Hall N."/>
            <person name="Watson M."/>
            <person name="Adriaenssens E.M."/>
            <person name="Foster-Nyarko E."/>
            <person name="Jarju S."/>
            <person name="Secka A."/>
            <person name="Antonio M."/>
            <person name="Oren A."/>
            <person name="Chaudhuri R.R."/>
            <person name="La Ragione R."/>
            <person name="Hildebrand F."/>
            <person name="Pallen M.J."/>
        </authorList>
    </citation>
    <scope>NUCLEOTIDE SEQUENCE</scope>
    <source>
        <strain evidence="2">ChiHjej10B9-743</strain>
    </source>
</reference>
<evidence type="ECO:0000256" key="1">
    <source>
        <dbReference type="SAM" id="Phobius"/>
    </source>
</evidence>
<comment type="caution">
    <text evidence="2">The sequence shown here is derived from an EMBL/GenBank/DDBJ whole genome shotgun (WGS) entry which is preliminary data.</text>
</comment>
<dbReference type="Gene3D" id="1.10.1760.20">
    <property type="match status" value="1"/>
</dbReference>
<organism evidence="2 3">
    <name type="scientific">Candidatus Olsenella excrementavium</name>
    <dbReference type="NCBI Taxonomy" id="2838709"/>
    <lineage>
        <taxon>Bacteria</taxon>
        <taxon>Bacillati</taxon>
        <taxon>Actinomycetota</taxon>
        <taxon>Coriobacteriia</taxon>
        <taxon>Coriobacteriales</taxon>
        <taxon>Atopobiaceae</taxon>
        <taxon>Olsenella</taxon>
    </lineage>
</organism>
<dbReference type="InterPro" id="IPR024529">
    <property type="entry name" value="ECF_trnsprt_substrate-spec"/>
</dbReference>
<sequence>MKSVVVAAVCAALGIVLPMAFHAIPGAGNAWLPMHIPVMICGLVAGSAPGAATGLLAPVLSSLLTGMPAAPILPSMTCELAVYGLVSGALGAHVRTGRLPLDLYVSLAGAMLAGRLVGGALQALIFSSGTYSLAAWVTGYFVTGLPGIVLQLVVVVPIVVALERAGLVPPRYPEDASRD</sequence>
<keyword evidence="1" id="KW-1133">Transmembrane helix</keyword>
<dbReference type="GO" id="GO:0022857">
    <property type="term" value="F:transmembrane transporter activity"/>
    <property type="evidence" value="ECO:0007669"/>
    <property type="project" value="InterPro"/>
</dbReference>
<evidence type="ECO:0000313" key="2">
    <source>
        <dbReference type="EMBL" id="HIY79275.1"/>
    </source>
</evidence>
<keyword evidence="1" id="KW-0472">Membrane</keyword>
<accession>A0A9D2CH74</accession>
<feature type="transmembrane region" description="Helical" evidence="1">
    <location>
        <begin position="72"/>
        <end position="92"/>
    </location>
</feature>
<feature type="transmembrane region" description="Helical" evidence="1">
    <location>
        <begin position="133"/>
        <end position="162"/>
    </location>
</feature>